<proteinExistence type="predicted"/>
<dbReference type="Proteomes" id="UP001148662">
    <property type="component" value="Unassembled WGS sequence"/>
</dbReference>
<evidence type="ECO:0000313" key="1">
    <source>
        <dbReference type="EMBL" id="KAJ3549004.1"/>
    </source>
</evidence>
<gene>
    <name evidence="1" type="ORF">NM688_g5227</name>
</gene>
<evidence type="ECO:0000313" key="2">
    <source>
        <dbReference type="Proteomes" id="UP001148662"/>
    </source>
</evidence>
<dbReference type="EMBL" id="JANHOG010000944">
    <property type="protein sequence ID" value="KAJ3549004.1"/>
    <property type="molecule type" value="Genomic_DNA"/>
</dbReference>
<protein>
    <submittedName>
        <fullName evidence="1">Uncharacterized protein</fullName>
    </submittedName>
</protein>
<reference evidence="1" key="1">
    <citation type="submission" date="2022-07" db="EMBL/GenBank/DDBJ databases">
        <title>Genome Sequence of Phlebia brevispora.</title>
        <authorList>
            <person name="Buettner E."/>
        </authorList>
    </citation>
    <scope>NUCLEOTIDE SEQUENCE</scope>
    <source>
        <strain evidence="1">MPL23</strain>
    </source>
</reference>
<keyword evidence="2" id="KW-1185">Reference proteome</keyword>
<sequence length="815" mass="90441">MDSWNKPLNGMQSQIQLSGKRATCTTGPIAYATYMQTCLSHPTEGYYMNPTHAILGSKGDFITSPEISQVFGEIVAVWLLSQWMNFGRSRKIRLVELGPGRGTLMADILRVFSHFPAARSAVRDIHLVETSLALRKIQDEKLGPMTKANGWNCMWHDGLDDLSPDEAAFTMVLAHEFFDALPFHLLKKTEKGWHEILIASGPDPTTPQRLKASTSRDIASDNVDVSFETSPRFRQVLSETPNVVSHLLAASSSRFQKLPIGSHLEVSPAAYKVARKIGEILHSKKGGLGDVLGCALVVDYGGDHSFGSSFRAFKDHKIVDVFYRPGECDLTTNVDFAYLKDAIADLAITHGPLTQETFLTRMGLQLRVDALKKSASSEARKADIEAAAKRLIDPLGMGRQYQFLGITGTRNIQPTPEQCWPFIEDTSDHVAERDISKDSLKLITQVLAYPALTFSIISMSNNKKLIFVVGATGAQGLAVIDALLAPYPDGSPSPYSVRALTRDLGHRRAQLLASKGVECVQGSTDDLESVASAMEGAYGTWINTDGFTIGEQKEIYAGMRIFEIAKQVGSVRHYVWSSLDYALKLGNYNPKYRCEHYDGKARVAEWMKAQPSHDNEDDMAWSVVTSGPYMDMLYNLMFGPLNRRSDGTYVFAAPLGSGRVPMIALSDLGFFARYTFDHRSMTSGKELAIASQMVTLEDIASTFRQVTGNKAVAVDRSIDLWFDLFGGVDNPVANEKPVGGGSTTWKENFRGWWALWRDGMVQRDMDWIRSINPEGHTLESWMKEVNYDGQLQRSVLKNVEDSKTIVPIRELLVEL</sequence>
<name>A0ACC1SYP6_9APHY</name>
<comment type="caution">
    <text evidence="1">The sequence shown here is derived from an EMBL/GenBank/DDBJ whole genome shotgun (WGS) entry which is preliminary data.</text>
</comment>
<organism evidence="1 2">
    <name type="scientific">Phlebia brevispora</name>
    <dbReference type="NCBI Taxonomy" id="194682"/>
    <lineage>
        <taxon>Eukaryota</taxon>
        <taxon>Fungi</taxon>
        <taxon>Dikarya</taxon>
        <taxon>Basidiomycota</taxon>
        <taxon>Agaricomycotina</taxon>
        <taxon>Agaricomycetes</taxon>
        <taxon>Polyporales</taxon>
        <taxon>Meruliaceae</taxon>
        <taxon>Phlebia</taxon>
    </lineage>
</organism>
<accession>A0ACC1SYP6</accession>